<gene>
    <name evidence="4" type="ORF">CGZ75_12350</name>
</gene>
<dbReference type="Proteomes" id="UP000215145">
    <property type="component" value="Unassembled WGS sequence"/>
</dbReference>
<feature type="domain" description="M23ase beta-sheet core" evidence="3">
    <location>
        <begin position="214"/>
        <end position="311"/>
    </location>
</feature>
<dbReference type="PANTHER" id="PTHR21666">
    <property type="entry name" value="PEPTIDASE-RELATED"/>
    <property type="match status" value="1"/>
</dbReference>
<protein>
    <submittedName>
        <fullName evidence="4">Peptidase M23</fullName>
    </submittedName>
</protein>
<dbReference type="InterPro" id="IPR011055">
    <property type="entry name" value="Dup_hybrid_motif"/>
</dbReference>
<dbReference type="CDD" id="cd12797">
    <property type="entry name" value="M23_peptidase"/>
    <property type="match status" value="1"/>
</dbReference>
<dbReference type="InterPro" id="IPR050570">
    <property type="entry name" value="Cell_wall_metabolism_enzyme"/>
</dbReference>
<organism evidence="4 5">
    <name type="scientific">Paenibacillus herberti</name>
    <dbReference type="NCBI Taxonomy" id="1619309"/>
    <lineage>
        <taxon>Bacteria</taxon>
        <taxon>Bacillati</taxon>
        <taxon>Bacillota</taxon>
        <taxon>Bacilli</taxon>
        <taxon>Bacillales</taxon>
        <taxon>Paenibacillaceae</taxon>
        <taxon>Paenibacillus</taxon>
    </lineage>
</organism>
<evidence type="ECO:0000313" key="4">
    <source>
        <dbReference type="EMBL" id="OXM17356.1"/>
    </source>
</evidence>
<feature type="chain" id="PRO_5012217991" evidence="2">
    <location>
        <begin position="25"/>
        <end position="343"/>
    </location>
</feature>
<reference evidence="4 5" key="1">
    <citation type="submission" date="2017-07" db="EMBL/GenBank/DDBJ databases">
        <title>Paenibacillus herberti R33 genome sequencing and assembly.</title>
        <authorList>
            <person name="Su W."/>
        </authorList>
    </citation>
    <scope>NUCLEOTIDE SEQUENCE [LARGE SCALE GENOMIC DNA]</scope>
    <source>
        <strain evidence="4 5">R33</strain>
    </source>
</reference>
<dbReference type="GO" id="GO:0004222">
    <property type="term" value="F:metalloendopeptidase activity"/>
    <property type="evidence" value="ECO:0007669"/>
    <property type="project" value="TreeGrafter"/>
</dbReference>
<dbReference type="AlphaFoldDB" id="A0A229P4Z2"/>
<dbReference type="RefSeq" id="WP_089524431.1">
    <property type="nucleotide sequence ID" value="NZ_NMUQ01000001.1"/>
</dbReference>
<dbReference type="SUPFAM" id="SSF51261">
    <property type="entry name" value="Duplicated hybrid motif"/>
    <property type="match status" value="1"/>
</dbReference>
<keyword evidence="5" id="KW-1185">Reference proteome</keyword>
<sequence length="343" mass="38216">MKKWIAAATASVLLGSYAAATVYAAPEPSLEPAKEAGALEVRRSAYDRLALMTGLEWEQVAALDQYERTLRKARPKARPKLGSWAGLYVTPDQWSGYLNPDKEDRNSTSILFFGGIGKDGNGDGKADPTNDIDLLYSQASAVAKMGSSSDDFLIGVWEFYHNMRAVQRVNQFAQLYRTHGRLNLEGSAFPVPVGTHYSYRSTWGTARGWGGHRTHEGTDIFADHGLPVRSTCYGVVENMGWNSYGGWRIGIRDLDNRYHYYAHLSGFDKSLRSGQAVTPGQTIGWVGSSGYGKPGTSGKFPPHLHYGIYRDRGMLEWAFDPYPLLRQWEKAEFKARKKSKQAK</sequence>
<evidence type="ECO:0000259" key="3">
    <source>
        <dbReference type="Pfam" id="PF01551"/>
    </source>
</evidence>
<evidence type="ECO:0000256" key="1">
    <source>
        <dbReference type="ARBA" id="ARBA00022729"/>
    </source>
</evidence>
<comment type="caution">
    <text evidence="4">The sequence shown here is derived from an EMBL/GenBank/DDBJ whole genome shotgun (WGS) entry which is preliminary data.</text>
</comment>
<keyword evidence="1 2" id="KW-0732">Signal</keyword>
<dbReference type="OrthoDB" id="9810477at2"/>
<dbReference type="Pfam" id="PF01551">
    <property type="entry name" value="Peptidase_M23"/>
    <property type="match status" value="1"/>
</dbReference>
<dbReference type="InterPro" id="IPR016047">
    <property type="entry name" value="M23ase_b-sheet_dom"/>
</dbReference>
<dbReference type="EMBL" id="NMUQ01000001">
    <property type="protein sequence ID" value="OXM17356.1"/>
    <property type="molecule type" value="Genomic_DNA"/>
</dbReference>
<feature type="signal peptide" evidence="2">
    <location>
        <begin position="1"/>
        <end position="24"/>
    </location>
</feature>
<evidence type="ECO:0000313" key="5">
    <source>
        <dbReference type="Proteomes" id="UP000215145"/>
    </source>
</evidence>
<accession>A0A229P4Z2</accession>
<evidence type="ECO:0000256" key="2">
    <source>
        <dbReference type="SAM" id="SignalP"/>
    </source>
</evidence>
<name>A0A229P4Z2_9BACL</name>
<dbReference type="PANTHER" id="PTHR21666:SF289">
    <property type="entry name" value="L-ALA--D-GLU ENDOPEPTIDASE"/>
    <property type="match status" value="1"/>
</dbReference>
<dbReference type="Gene3D" id="2.70.70.10">
    <property type="entry name" value="Glucose Permease (Domain IIA)"/>
    <property type="match status" value="1"/>
</dbReference>
<proteinExistence type="predicted"/>